<dbReference type="PROSITE" id="PS50949">
    <property type="entry name" value="HTH_GNTR"/>
    <property type="match status" value="1"/>
</dbReference>
<dbReference type="Gene3D" id="1.10.10.10">
    <property type="entry name" value="Winged helix-like DNA-binding domain superfamily/Winged helix DNA-binding domain"/>
    <property type="match status" value="1"/>
</dbReference>
<evidence type="ECO:0000256" key="1">
    <source>
        <dbReference type="ARBA" id="ARBA00023015"/>
    </source>
</evidence>
<evidence type="ECO:0000313" key="5">
    <source>
        <dbReference type="EMBL" id="HIQ63407.1"/>
    </source>
</evidence>
<comment type="caution">
    <text evidence="5">The sequence shown here is derived from an EMBL/GenBank/DDBJ whole genome shotgun (WGS) entry which is preliminary data.</text>
</comment>
<dbReference type="AlphaFoldDB" id="A0A9D0YWL6"/>
<protein>
    <submittedName>
        <fullName evidence="5">GntR family transcriptional regulator</fullName>
    </submittedName>
</protein>
<gene>
    <name evidence="5" type="ORF">IAA66_07450</name>
</gene>
<dbReference type="PANTHER" id="PTHR44846:SF1">
    <property type="entry name" value="MANNOSYL-D-GLYCERATE TRANSPORT_METABOLISM SYSTEM REPRESSOR MNGR-RELATED"/>
    <property type="match status" value="1"/>
</dbReference>
<dbReference type="Proteomes" id="UP000886819">
    <property type="component" value="Unassembled WGS sequence"/>
</dbReference>
<feature type="domain" description="HTH gntR-type" evidence="4">
    <location>
        <begin position="5"/>
        <end position="73"/>
    </location>
</feature>
<dbReference type="Gene3D" id="3.40.1410.10">
    <property type="entry name" value="Chorismate lyase-like"/>
    <property type="match status" value="1"/>
</dbReference>
<evidence type="ECO:0000256" key="2">
    <source>
        <dbReference type="ARBA" id="ARBA00023125"/>
    </source>
</evidence>
<dbReference type="PANTHER" id="PTHR44846">
    <property type="entry name" value="MANNOSYL-D-GLYCERATE TRANSPORT/METABOLISM SYSTEM REPRESSOR MNGR-RELATED"/>
    <property type="match status" value="1"/>
</dbReference>
<organism evidence="5 6">
    <name type="scientific">Candidatus Avichristensenella intestinipullorum</name>
    <dbReference type="NCBI Taxonomy" id="2840693"/>
    <lineage>
        <taxon>Bacteria</taxon>
        <taxon>Bacillati</taxon>
        <taxon>Bacillota</taxon>
        <taxon>Clostridia</taxon>
        <taxon>Candidatus Avichristensenella</taxon>
    </lineage>
</organism>
<dbReference type="PRINTS" id="PR00035">
    <property type="entry name" value="HTHGNTR"/>
</dbReference>
<evidence type="ECO:0000313" key="6">
    <source>
        <dbReference type="Proteomes" id="UP000886819"/>
    </source>
</evidence>
<dbReference type="GO" id="GO:0045892">
    <property type="term" value="P:negative regulation of DNA-templated transcription"/>
    <property type="evidence" value="ECO:0007669"/>
    <property type="project" value="TreeGrafter"/>
</dbReference>
<dbReference type="GO" id="GO:0003677">
    <property type="term" value="F:DNA binding"/>
    <property type="evidence" value="ECO:0007669"/>
    <property type="project" value="UniProtKB-KW"/>
</dbReference>
<proteinExistence type="predicted"/>
<reference evidence="5" key="1">
    <citation type="submission" date="2020-10" db="EMBL/GenBank/DDBJ databases">
        <authorList>
            <person name="Gilroy R."/>
        </authorList>
    </citation>
    <scope>NUCLEOTIDE SEQUENCE</scope>
    <source>
        <strain evidence="5">ChiHile30-977</strain>
    </source>
</reference>
<dbReference type="GO" id="GO:0003700">
    <property type="term" value="F:DNA-binding transcription factor activity"/>
    <property type="evidence" value="ECO:0007669"/>
    <property type="project" value="InterPro"/>
</dbReference>
<dbReference type="SUPFAM" id="SSF64288">
    <property type="entry name" value="Chorismate lyase-like"/>
    <property type="match status" value="1"/>
</dbReference>
<dbReference type="CDD" id="cd07377">
    <property type="entry name" value="WHTH_GntR"/>
    <property type="match status" value="1"/>
</dbReference>
<accession>A0A9D0YWL6</accession>
<dbReference type="InterPro" id="IPR011663">
    <property type="entry name" value="UTRA"/>
</dbReference>
<dbReference type="InterPro" id="IPR036388">
    <property type="entry name" value="WH-like_DNA-bd_sf"/>
</dbReference>
<dbReference type="InterPro" id="IPR050679">
    <property type="entry name" value="Bact_HTH_transcr_reg"/>
</dbReference>
<keyword evidence="3" id="KW-0804">Transcription</keyword>
<dbReference type="SMART" id="SM00866">
    <property type="entry name" value="UTRA"/>
    <property type="match status" value="1"/>
</dbReference>
<dbReference type="InterPro" id="IPR000524">
    <property type="entry name" value="Tscrpt_reg_HTH_GntR"/>
</dbReference>
<dbReference type="Pfam" id="PF07702">
    <property type="entry name" value="UTRA"/>
    <property type="match status" value="1"/>
</dbReference>
<keyword evidence="2" id="KW-0238">DNA-binding</keyword>
<evidence type="ECO:0000259" key="4">
    <source>
        <dbReference type="PROSITE" id="PS50949"/>
    </source>
</evidence>
<name>A0A9D0YWL6_9FIRM</name>
<evidence type="ECO:0000256" key="3">
    <source>
        <dbReference type="ARBA" id="ARBA00023163"/>
    </source>
</evidence>
<reference evidence="5" key="2">
    <citation type="journal article" date="2021" name="PeerJ">
        <title>Extensive microbial diversity within the chicken gut microbiome revealed by metagenomics and culture.</title>
        <authorList>
            <person name="Gilroy R."/>
            <person name="Ravi A."/>
            <person name="Getino M."/>
            <person name="Pursley I."/>
            <person name="Horton D.L."/>
            <person name="Alikhan N.F."/>
            <person name="Baker D."/>
            <person name="Gharbi K."/>
            <person name="Hall N."/>
            <person name="Watson M."/>
            <person name="Adriaenssens E.M."/>
            <person name="Foster-Nyarko E."/>
            <person name="Jarju S."/>
            <person name="Secka A."/>
            <person name="Antonio M."/>
            <person name="Oren A."/>
            <person name="Chaudhuri R.R."/>
            <person name="La Ragione R."/>
            <person name="Hildebrand F."/>
            <person name="Pallen M.J."/>
        </authorList>
    </citation>
    <scope>NUCLEOTIDE SEQUENCE</scope>
    <source>
        <strain evidence="5">ChiHile30-977</strain>
    </source>
</reference>
<dbReference type="InterPro" id="IPR036390">
    <property type="entry name" value="WH_DNA-bd_sf"/>
</dbReference>
<sequence length="243" mass="27355">MQAKIPAYQRVYNALKARILEGDYGVGELLPSEPELERQFGVSRTTVRKAVENLSREGFVLAQQGRGTVVLDFSTRQNLNEVTSISETLERKGFTVVPKSMYIDRIEASQKLARELEVAPGATLIRIQRIQLADGKPIAIMHNYLRAEAVPGIERHSGKFHRLYDFLETEYGIVIDSAYDRITAKSASFSEAEMLQVPVGTALIYLIRNCYSAGKPVCADHCSIIGGRYDFEIRMHGRYRKPL</sequence>
<keyword evidence="1" id="KW-0805">Transcription regulation</keyword>
<dbReference type="SMART" id="SM00345">
    <property type="entry name" value="HTH_GNTR"/>
    <property type="match status" value="1"/>
</dbReference>
<dbReference type="Pfam" id="PF00392">
    <property type="entry name" value="GntR"/>
    <property type="match status" value="1"/>
</dbReference>
<dbReference type="SUPFAM" id="SSF46785">
    <property type="entry name" value="Winged helix' DNA-binding domain"/>
    <property type="match status" value="1"/>
</dbReference>
<dbReference type="EMBL" id="DVFI01000101">
    <property type="protein sequence ID" value="HIQ63407.1"/>
    <property type="molecule type" value="Genomic_DNA"/>
</dbReference>
<dbReference type="InterPro" id="IPR028978">
    <property type="entry name" value="Chorismate_lyase_/UTRA_dom_sf"/>
</dbReference>